<proteinExistence type="predicted"/>
<reference evidence="1" key="1">
    <citation type="submission" date="2023-06" db="EMBL/GenBank/DDBJ databases">
        <authorList>
            <consortium name="Lawrence Berkeley National Laboratory"/>
            <person name="Ahrendt S."/>
            <person name="Sahu N."/>
            <person name="Indic B."/>
            <person name="Wong-Bajracharya J."/>
            <person name="Merenyi Z."/>
            <person name="Ke H.-M."/>
            <person name="Monk M."/>
            <person name="Kocsube S."/>
            <person name="Drula E."/>
            <person name="Lipzen A."/>
            <person name="Balint B."/>
            <person name="Henrissat B."/>
            <person name="Andreopoulos B."/>
            <person name="Martin F.M."/>
            <person name="Harder C.B."/>
            <person name="Rigling D."/>
            <person name="Ford K.L."/>
            <person name="Foster G.D."/>
            <person name="Pangilinan J."/>
            <person name="Papanicolaou A."/>
            <person name="Barry K."/>
            <person name="LaButti K."/>
            <person name="Viragh M."/>
            <person name="Koriabine M."/>
            <person name="Yan M."/>
            <person name="Riley R."/>
            <person name="Champramary S."/>
            <person name="Plett K.L."/>
            <person name="Tsai I.J."/>
            <person name="Slot J."/>
            <person name="Sipos G."/>
            <person name="Plett J."/>
            <person name="Nagy L.G."/>
            <person name="Grigoriev I.V."/>
        </authorList>
    </citation>
    <scope>NUCLEOTIDE SEQUENCE</scope>
    <source>
        <strain evidence="1">ICMP 16352</strain>
    </source>
</reference>
<sequence>MSVISLNKWVLYQFYNNTRRDANRKLNSIVGQKAVPYNSTAHAVWDILRPESQRHSSSSPSPIQTWTKHQNEISERAYRAIAALDDACFERAWKENFPVHSNFNHIRSFLPPPCAKPMELHIRIHIQQPSFQSLSIRIVKVEANSLQDMQLDGAQLAHDNYLHDEDANSMAEAENLESMQEKADYR</sequence>
<evidence type="ECO:0000313" key="2">
    <source>
        <dbReference type="Proteomes" id="UP001175227"/>
    </source>
</evidence>
<accession>A0AA39NZ62</accession>
<gene>
    <name evidence="1" type="ORF">IW261DRAFT_1422874</name>
</gene>
<keyword evidence="2" id="KW-1185">Reference proteome</keyword>
<dbReference type="Proteomes" id="UP001175227">
    <property type="component" value="Unassembled WGS sequence"/>
</dbReference>
<evidence type="ECO:0000313" key="1">
    <source>
        <dbReference type="EMBL" id="KAK0474580.1"/>
    </source>
</evidence>
<dbReference type="AlphaFoldDB" id="A0AA39NZ62"/>
<name>A0AA39NZ62_9AGAR</name>
<dbReference type="EMBL" id="JAUEPR010000026">
    <property type="protein sequence ID" value="KAK0474580.1"/>
    <property type="molecule type" value="Genomic_DNA"/>
</dbReference>
<protein>
    <submittedName>
        <fullName evidence="1">Uncharacterized protein</fullName>
    </submittedName>
</protein>
<organism evidence="1 2">
    <name type="scientific">Armillaria novae-zelandiae</name>
    <dbReference type="NCBI Taxonomy" id="153914"/>
    <lineage>
        <taxon>Eukaryota</taxon>
        <taxon>Fungi</taxon>
        <taxon>Dikarya</taxon>
        <taxon>Basidiomycota</taxon>
        <taxon>Agaricomycotina</taxon>
        <taxon>Agaricomycetes</taxon>
        <taxon>Agaricomycetidae</taxon>
        <taxon>Agaricales</taxon>
        <taxon>Marasmiineae</taxon>
        <taxon>Physalacriaceae</taxon>
        <taxon>Armillaria</taxon>
    </lineage>
</organism>
<comment type="caution">
    <text evidence="1">The sequence shown here is derived from an EMBL/GenBank/DDBJ whole genome shotgun (WGS) entry which is preliminary data.</text>
</comment>